<dbReference type="InterPro" id="IPR000073">
    <property type="entry name" value="AB_hydrolase_1"/>
</dbReference>
<dbReference type="OrthoDB" id="294702at2759"/>
<organism evidence="2 3">
    <name type="scientific">Fonsecaea pedrosoi CBS 271.37</name>
    <dbReference type="NCBI Taxonomy" id="1442368"/>
    <lineage>
        <taxon>Eukaryota</taxon>
        <taxon>Fungi</taxon>
        <taxon>Dikarya</taxon>
        <taxon>Ascomycota</taxon>
        <taxon>Pezizomycotina</taxon>
        <taxon>Eurotiomycetes</taxon>
        <taxon>Chaetothyriomycetidae</taxon>
        <taxon>Chaetothyriales</taxon>
        <taxon>Herpotrichiellaceae</taxon>
        <taxon>Fonsecaea</taxon>
    </lineage>
</organism>
<sequence length="310" mass="34912">MNDMDNDMDNSDTLVLPDGRKLGYVQFGSPTGRAIFFLHGHPGSRLEGAHLHDLGLKLGARIICADRPGIGLSSPQPGRTLLDHPKDLERLADHLRLDKYGVLGVSGGGPYALACAYAMPRDKLKCVSIVCGLGPVYEIGMKGARWLNWIGFTFGYRYTPYFINRWFWQTQTMGRMDLSDEERLARHMKEFATPPKTPAEQKDHEVMKDPVNAGRFMRASRATFAQGYDTTLQDGRLLSSPLGFRIEDIRPDLPVQLWYAKMDVNVPQYHGETIAQRLGGQAVLRVEDETHASLFFNRREEFLGELVKSI</sequence>
<evidence type="ECO:0000313" key="2">
    <source>
        <dbReference type="EMBL" id="KIW83057.1"/>
    </source>
</evidence>
<dbReference type="SUPFAM" id="SSF53474">
    <property type="entry name" value="alpha/beta-Hydrolases"/>
    <property type="match status" value="1"/>
</dbReference>
<accession>A0A0D2F8X9</accession>
<dbReference type="PANTHER" id="PTHR45763:SF46">
    <property type="entry name" value="AB HYDROLASE-1 DOMAIN-CONTAINING PROTEIN"/>
    <property type="match status" value="1"/>
</dbReference>
<dbReference type="VEuPathDB" id="FungiDB:Z517_02300"/>
<dbReference type="EMBL" id="KN846970">
    <property type="protein sequence ID" value="KIW83057.1"/>
    <property type="molecule type" value="Genomic_DNA"/>
</dbReference>
<reference evidence="2 3" key="1">
    <citation type="submission" date="2015-01" db="EMBL/GenBank/DDBJ databases">
        <title>The Genome Sequence of Fonsecaea pedrosoi CBS 271.37.</title>
        <authorList>
            <consortium name="The Broad Institute Genomics Platform"/>
            <person name="Cuomo C."/>
            <person name="de Hoog S."/>
            <person name="Gorbushina A."/>
            <person name="Stielow B."/>
            <person name="Teixiera M."/>
            <person name="Abouelleil A."/>
            <person name="Chapman S.B."/>
            <person name="Priest M."/>
            <person name="Young S.K."/>
            <person name="Wortman J."/>
            <person name="Nusbaum C."/>
            <person name="Birren B."/>
        </authorList>
    </citation>
    <scope>NUCLEOTIDE SEQUENCE [LARGE SCALE GENOMIC DNA]</scope>
    <source>
        <strain evidence="2 3">CBS 271.37</strain>
    </source>
</reference>
<evidence type="ECO:0000313" key="3">
    <source>
        <dbReference type="Proteomes" id="UP000053029"/>
    </source>
</evidence>
<name>A0A0D2F8X9_9EURO</name>
<evidence type="ECO:0000259" key="1">
    <source>
        <dbReference type="Pfam" id="PF00561"/>
    </source>
</evidence>
<feature type="domain" description="AB hydrolase-1" evidence="1">
    <location>
        <begin position="34"/>
        <end position="296"/>
    </location>
</feature>
<proteinExistence type="predicted"/>
<protein>
    <recommendedName>
        <fullName evidence="1">AB hydrolase-1 domain-containing protein</fullName>
    </recommendedName>
</protein>
<dbReference type="HOGENOM" id="CLU_020336_49_0_1"/>
<dbReference type="STRING" id="1442368.A0A0D2F8X9"/>
<keyword evidence="3" id="KW-1185">Reference proteome</keyword>
<dbReference type="Proteomes" id="UP000053029">
    <property type="component" value="Unassembled WGS sequence"/>
</dbReference>
<dbReference type="RefSeq" id="XP_013286865.1">
    <property type="nucleotide sequence ID" value="XM_013431411.1"/>
</dbReference>
<gene>
    <name evidence="2" type="ORF">Z517_02300</name>
</gene>
<dbReference type="Pfam" id="PF00561">
    <property type="entry name" value="Abhydrolase_1"/>
    <property type="match status" value="1"/>
</dbReference>
<dbReference type="Gene3D" id="3.40.50.1820">
    <property type="entry name" value="alpha/beta hydrolase"/>
    <property type="match status" value="1"/>
</dbReference>
<dbReference type="AlphaFoldDB" id="A0A0D2F8X9"/>
<dbReference type="GeneID" id="25301790"/>
<dbReference type="PANTHER" id="PTHR45763">
    <property type="entry name" value="HYDROLASE, ALPHA/BETA FOLD FAMILY PROTEIN, EXPRESSED-RELATED"/>
    <property type="match status" value="1"/>
</dbReference>
<dbReference type="InterPro" id="IPR029058">
    <property type="entry name" value="AB_hydrolase_fold"/>
</dbReference>